<dbReference type="RefSeq" id="WP_345593839.1">
    <property type="nucleotide sequence ID" value="NZ_BAABJG010000048.1"/>
</dbReference>
<reference evidence="3" key="1">
    <citation type="journal article" date="2019" name="Int. J. Syst. Evol. Microbiol.">
        <title>The Global Catalogue of Microorganisms (GCM) 10K type strain sequencing project: providing services to taxonomists for standard genome sequencing and annotation.</title>
        <authorList>
            <consortium name="The Broad Institute Genomics Platform"/>
            <consortium name="The Broad Institute Genome Sequencing Center for Infectious Disease"/>
            <person name="Wu L."/>
            <person name="Ma J."/>
        </authorList>
    </citation>
    <scope>NUCLEOTIDE SEQUENCE [LARGE SCALE GENOMIC DNA]</scope>
    <source>
        <strain evidence="3">CCUG 53270</strain>
    </source>
</reference>
<comment type="caution">
    <text evidence="2">The sequence shown here is derived from an EMBL/GenBank/DDBJ whole genome shotgun (WGS) entry which is preliminary data.</text>
</comment>
<protein>
    <submittedName>
        <fullName evidence="2">Spore coat protein</fullName>
    </submittedName>
</protein>
<accession>A0ABW3ULY8</accession>
<name>A0ABW3ULY8_9BACL</name>
<keyword evidence="3" id="KW-1185">Reference proteome</keyword>
<feature type="compositionally biased region" description="Low complexity" evidence="1">
    <location>
        <begin position="300"/>
        <end position="309"/>
    </location>
</feature>
<gene>
    <name evidence="2" type="ORF">ACFQ4B_17895</name>
</gene>
<dbReference type="Pfam" id="PF07875">
    <property type="entry name" value="Coat_F"/>
    <property type="match status" value="1"/>
</dbReference>
<keyword evidence="2" id="KW-0946">Virion</keyword>
<keyword evidence="2" id="KW-0167">Capsid protein</keyword>
<proteinExistence type="predicted"/>
<evidence type="ECO:0000313" key="3">
    <source>
        <dbReference type="Proteomes" id="UP001597180"/>
    </source>
</evidence>
<evidence type="ECO:0000256" key="1">
    <source>
        <dbReference type="SAM" id="MobiDB-lite"/>
    </source>
</evidence>
<feature type="region of interest" description="Disordered" evidence="1">
    <location>
        <begin position="226"/>
        <end position="323"/>
    </location>
</feature>
<dbReference type="Proteomes" id="UP001597180">
    <property type="component" value="Unassembled WGS sequence"/>
</dbReference>
<feature type="compositionally biased region" description="Low complexity" evidence="1">
    <location>
        <begin position="226"/>
        <end position="243"/>
    </location>
</feature>
<dbReference type="InterPro" id="IPR012851">
    <property type="entry name" value="Spore_coat_CotF-like"/>
</dbReference>
<sequence length="323" mass="34320">MYQQQNYMNQPTHQHTPLQEQDWGNLVLSELKRTAREYTTAALEATHPAIRQTFQSLSQRTMQEQAELYQVLSQLNGYGSVQLANQQEIHQEIQQQVQKVEQLQSIVQRSIQSANMNAGIMYQQQPMYNANPQFQQQPSFSGYEAGGYAGMGSGAYQQPSSQTQGYGQGGFGSAYGSSVGSSIHSQGAGFGSTAGSGMTGMSQNQNPISQSIANEYTGSAYKTTSAGTATGTSTQSLGGSSTAKYGSGNESYSAVTASDSRGGNSYNWTDDNAGAASSSAAHTTSNRGGNSFDWHDSDDQSSASSSLSASHDKSSSFGSGKFM</sequence>
<feature type="compositionally biased region" description="Polar residues" evidence="1">
    <location>
        <begin position="248"/>
        <end position="270"/>
    </location>
</feature>
<evidence type="ECO:0000313" key="2">
    <source>
        <dbReference type="EMBL" id="MFD1221997.1"/>
    </source>
</evidence>
<dbReference type="EMBL" id="JBHTLU010000020">
    <property type="protein sequence ID" value="MFD1221997.1"/>
    <property type="molecule type" value="Genomic_DNA"/>
</dbReference>
<organism evidence="2 3">
    <name type="scientific">Paenibacillus vulneris</name>
    <dbReference type="NCBI Taxonomy" id="1133364"/>
    <lineage>
        <taxon>Bacteria</taxon>
        <taxon>Bacillati</taxon>
        <taxon>Bacillota</taxon>
        <taxon>Bacilli</taxon>
        <taxon>Bacillales</taxon>
        <taxon>Paenibacillaceae</taxon>
        <taxon>Paenibacillus</taxon>
    </lineage>
</organism>